<keyword evidence="2" id="KW-0040">ANK repeat</keyword>
<feature type="domain" description="Nephrocystin 3-like N-terminal" evidence="4">
    <location>
        <begin position="388"/>
        <end position="549"/>
    </location>
</feature>
<evidence type="ECO:0000256" key="1">
    <source>
        <dbReference type="ARBA" id="ARBA00022737"/>
    </source>
</evidence>
<protein>
    <recommendedName>
        <fullName evidence="4">Nephrocystin 3-like N-terminal domain-containing protein</fullName>
    </recommendedName>
</protein>
<sequence length="1152" mass="129437">MSDPNNYTVGWICAIDTEYLAAKLCFDTTHARLSRRPAPGDTNTYSLGEVHGHNVVVAALPDGRYGTTSVTLVATNMFRSFPNIRIGLMVGIGGGVPSHDHDIRLGDIVVSSPGVARGTSHGGVLQDDFGKIIQGKEFQNTNYVNKPPTTLLSGLTQIKVELKRRPRDIGKVIKSLLYPEEKEMQEYFGRPDNTSDRLYRSDIAHPPDNKNSCADVCDSRPSNLMPRKDRRRPEDPVVHYGLIASGNQLMKDALRRNTIAESRDVLWFEMEAASLMDDFPCLVIRGICDYSDTHKNDQWHPYAAIAAVAFAKEFLKLVPPDDVKDEKKIAEIFTAVANVEEKVDDISSAVRGLSDEQRDQKDQAILDRLTPSDPSLKHRFHIAQRQEGTGKWLLASAEFQDWLRTDKQTLFCTGILGAGKTIIAAIVINYLQSKLKDNSKVGIGYIYLSYKEQHTLEDMLMQLVKQLAGRQRPLPLCVAELYKKYEKEQSRPSLDEILTVLEFISSLYTKSFLVVDALDELQPLGVRTKFLDAVFELQTRSKACILVTSKFDPEIKNRFNGRVSLEIQARDEDVERYLEGRMIELPTFVHNKPALQQDIKTKIVRQIQGMFLLAQLYVDSLTGVTTPNSVRDVLRNLPSGPGAYDIAYDTAMKRIEQQHEERREPLHKSELEHALAVKIGNYWIDEDDIPQIMASVCAGLVIVEEKSEIVRLVHYTTQEYFEKNRQLFFPNAETQITKVCIEYLSLSVFNSGPCNTDEEIKERLGKNPFYRCAAVHWGHHGRNSSLISHEIIQFLQNDSKMMAATEVLFLEDYRIPMSPEIGPKRTGIHLAAYFGIELPEDSLSYWEDINVPDYYGWRPLSYAAAYGHTAVARQLLLDPRIDPDLTTFDQYLRDRTPLSLAAENGHEEIVRLLLDAHRVNVHSQQHSVVGGERGPTPLSYAAANGHKGVVSLLLKTEGIDPDLAINSRYKWNDRTPLSIAAENGHEGVIKLLLATGAVNPDSRSTGEHRRDRTPLSYAAKNGHEAVVNQLLSQPGVDPSINATWLNLNRRWKGDLGTPLWYAVENGHVNVVRLLLATGNANENHRHSRGNRTALDLAIEKGNGAIVQLLSEKQEEKNKKEENHALSMDTTSLCAPSSRGFNKAIEDWASINK</sequence>
<proteinExistence type="predicted"/>
<dbReference type="Pfam" id="PF24883">
    <property type="entry name" value="NPHP3_N"/>
    <property type="match status" value="1"/>
</dbReference>
<dbReference type="Proteomes" id="UP000766486">
    <property type="component" value="Unassembled WGS sequence"/>
</dbReference>
<dbReference type="Gene3D" id="3.40.50.300">
    <property type="entry name" value="P-loop containing nucleotide triphosphate hydrolases"/>
    <property type="match status" value="1"/>
</dbReference>
<keyword evidence="1" id="KW-0677">Repeat</keyword>
<dbReference type="SUPFAM" id="SSF48403">
    <property type="entry name" value="Ankyrin repeat"/>
    <property type="match status" value="1"/>
</dbReference>
<name>A0ABY6UAT4_BIOOC</name>
<evidence type="ECO:0000259" key="4">
    <source>
        <dbReference type="Pfam" id="PF24883"/>
    </source>
</evidence>
<reference evidence="5 6" key="1">
    <citation type="submission" date="2019-06" db="EMBL/GenBank/DDBJ databases">
        <authorList>
            <person name="Broberg M."/>
        </authorList>
    </citation>
    <scope>NUCLEOTIDE SEQUENCE [LARGE SCALE GENOMIC DNA]</scope>
</reference>
<dbReference type="PANTHER" id="PTHR46082:SF11">
    <property type="entry name" value="AAA+ ATPASE DOMAIN-CONTAINING PROTEIN-RELATED"/>
    <property type="match status" value="1"/>
</dbReference>
<dbReference type="InterPro" id="IPR053137">
    <property type="entry name" value="NLR-like"/>
</dbReference>
<feature type="repeat" description="ANK" evidence="2">
    <location>
        <begin position="972"/>
        <end position="997"/>
    </location>
</feature>
<feature type="region of interest" description="Disordered" evidence="3">
    <location>
        <begin position="188"/>
        <end position="233"/>
    </location>
</feature>
<dbReference type="PROSITE" id="PS50088">
    <property type="entry name" value="ANK_REPEAT"/>
    <property type="match status" value="4"/>
</dbReference>
<dbReference type="PANTHER" id="PTHR46082">
    <property type="entry name" value="ATP/GTP-BINDING PROTEIN-RELATED"/>
    <property type="match status" value="1"/>
</dbReference>
<dbReference type="InterPro" id="IPR027417">
    <property type="entry name" value="P-loop_NTPase"/>
</dbReference>
<evidence type="ECO:0000313" key="5">
    <source>
        <dbReference type="EMBL" id="VUC27848.1"/>
    </source>
</evidence>
<feature type="compositionally biased region" description="Basic and acidic residues" evidence="3">
    <location>
        <begin position="193"/>
        <end position="208"/>
    </location>
</feature>
<dbReference type="Gene3D" id="3.40.50.1580">
    <property type="entry name" value="Nucleoside phosphorylase domain"/>
    <property type="match status" value="1"/>
</dbReference>
<evidence type="ECO:0000256" key="3">
    <source>
        <dbReference type="SAM" id="MobiDB-lite"/>
    </source>
</evidence>
<dbReference type="Gene3D" id="1.25.40.20">
    <property type="entry name" value="Ankyrin repeat-containing domain"/>
    <property type="match status" value="3"/>
</dbReference>
<gene>
    <name evidence="5" type="ORF">CLO192961_LOCUS221659</name>
</gene>
<accession>A0ABY6UAT4</accession>
<dbReference type="Pfam" id="PF12796">
    <property type="entry name" value="Ank_2"/>
    <property type="match status" value="3"/>
</dbReference>
<feature type="repeat" description="ANK" evidence="2">
    <location>
        <begin position="1054"/>
        <end position="1078"/>
    </location>
</feature>
<dbReference type="SMART" id="SM00248">
    <property type="entry name" value="ANK"/>
    <property type="match status" value="7"/>
</dbReference>
<dbReference type="InterPro" id="IPR035994">
    <property type="entry name" value="Nucleoside_phosphorylase_sf"/>
</dbReference>
<dbReference type="InterPro" id="IPR056884">
    <property type="entry name" value="NPHP3-like_N"/>
</dbReference>
<evidence type="ECO:0000313" key="6">
    <source>
        <dbReference type="Proteomes" id="UP000766486"/>
    </source>
</evidence>
<dbReference type="SUPFAM" id="SSF53167">
    <property type="entry name" value="Purine and uridine phosphorylases"/>
    <property type="match status" value="1"/>
</dbReference>
<keyword evidence="6" id="KW-1185">Reference proteome</keyword>
<feature type="repeat" description="ANK" evidence="2">
    <location>
        <begin position="933"/>
        <end position="955"/>
    </location>
</feature>
<dbReference type="InterPro" id="IPR002110">
    <property type="entry name" value="Ankyrin_rpt"/>
</dbReference>
<feature type="repeat" description="ANK" evidence="2">
    <location>
        <begin position="893"/>
        <end position="915"/>
    </location>
</feature>
<dbReference type="EMBL" id="CABFNS010000776">
    <property type="protein sequence ID" value="VUC27848.1"/>
    <property type="molecule type" value="Genomic_DNA"/>
</dbReference>
<comment type="caution">
    <text evidence="5">The sequence shown here is derived from an EMBL/GenBank/DDBJ whole genome shotgun (WGS) entry which is preliminary data.</text>
</comment>
<evidence type="ECO:0000256" key="2">
    <source>
        <dbReference type="PROSITE-ProRule" id="PRU00023"/>
    </source>
</evidence>
<dbReference type="InterPro" id="IPR036770">
    <property type="entry name" value="Ankyrin_rpt-contain_sf"/>
</dbReference>
<dbReference type="SUPFAM" id="SSF52540">
    <property type="entry name" value="P-loop containing nucleoside triphosphate hydrolases"/>
    <property type="match status" value="1"/>
</dbReference>
<organism evidence="5 6">
    <name type="scientific">Bionectria ochroleuca</name>
    <name type="common">Gliocladium roseum</name>
    <dbReference type="NCBI Taxonomy" id="29856"/>
    <lineage>
        <taxon>Eukaryota</taxon>
        <taxon>Fungi</taxon>
        <taxon>Dikarya</taxon>
        <taxon>Ascomycota</taxon>
        <taxon>Pezizomycotina</taxon>
        <taxon>Sordariomycetes</taxon>
        <taxon>Hypocreomycetidae</taxon>
        <taxon>Hypocreales</taxon>
        <taxon>Bionectriaceae</taxon>
        <taxon>Clonostachys</taxon>
    </lineage>
</organism>
<dbReference type="PROSITE" id="PS50297">
    <property type="entry name" value="ANK_REP_REGION"/>
    <property type="match status" value="4"/>
</dbReference>